<evidence type="ECO:0000313" key="2">
    <source>
        <dbReference type="EMBL" id="SCV74799.1"/>
    </source>
</evidence>
<evidence type="ECO:0000313" key="3">
    <source>
        <dbReference type="Proteomes" id="UP000198372"/>
    </source>
</evidence>
<protein>
    <submittedName>
        <fullName evidence="2">BQ2448_7828 protein</fullName>
    </submittedName>
</protein>
<feature type="region of interest" description="Disordered" evidence="1">
    <location>
        <begin position="102"/>
        <end position="134"/>
    </location>
</feature>
<organism evidence="2 3">
    <name type="scientific">Microbotryum intermedium</name>
    <dbReference type="NCBI Taxonomy" id="269621"/>
    <lineage>
        <taxon>Eukaryota</taxon>
        <taxon>Fungi</taxon>
        <taxon>Dikarya</taxon>
        <taxon>Basidiomycota</taxon>
        <taxon>Pucciniomycotina</taxon>
        <taxon>Microbotryomycetes</taxon>
        <taxon>Microbotryales</taxon>
        <taxon>Microbotryaceae</taxon>
        <taxon>Microbotryum</taxon>
    </lineage>
</organism>
<feature type="region of interest" description="Disordered" evidence="1">
    <location>
        <begin position="21"/>
        <end position="45"/>
    </location>
</feature>
<sequence>MKVANAGSNKLMPYIRITPCQHKQSRNSMRERSVDSSKLSSSSDSFSSSCFMNGEGMRSGTPVCCTLRVDLPCIGRPISCENFLFDWEPAAAAWIAAEVPHQRSLTDDDVTSDVENDGDGGASPRAPNQTEHSRKIWVDRCTADPLDRATDDTDVETTLVKC</sequence>
<proteinExistence type="predicted"/>
<accession>A0A238FPV5</accession>
<evidence type="ECO:0000256" key="1">
    <source>
        <dbReference type="SAM" id="MobiDB-lite"/>
    </source>
</evidence>
<name>A0A238FPV5_9BASI</name>
<dbReference type="EMBL" id="FMSP01000023">
    <property type="protein sequence ID" value="SCV74799.1"/>
    <property type="molecule type" value="Genomic_DNA"/>
</dbReference>
<feature type="compositionally biased region" description="Acidic residues" evidence="1">
    <location>
        <begin position="107"/>
        <end position="118"/>
    </location>
</feature>
<feature type="compositionally biased region" description="Low complexity" evidence="1">
    <location>
        <begin position="36"/>
        <end position="45"/>
    </location>
</feature>
<reference evidence="3" key="1">
    <citation type="submission" date="2016-09" db="EMBL/GenBank/DDBJ databases">
        <authorList>
            <person name="Jeantristanb JTB J.-T."/>
            <person name="Ricardo R."/>
        </authorList>
    </citation>
    <scope>NUCLEOTIDE SEQUENCE [LARGE SCALE GENOMIC DNA]</scope>
</reference>
<dbReference type="AlphaFoldDB" id="A0A238FPV5"/>
<gene>
    <name evidence="2" type="ORF">BQ2448_7828</name>
</gene>
<dbReference type="Proteomes" id="UP000198372">
    <property type="component" value="Unassembled WGS sequence"/>
</dbReference>
<keyword evidence="3" id="KW-1185">Reference proteome</keyword>